<dbReference type="RefSeq" id="WP_119532631.1">
    <property type="nucleotide sequence ID" value="NZ_JBHSSP010000005.1"/>
</dbReference>
<evidence type="ECO:0000256" key="7">
    <source>
        <dbReference type="ARBA" id="ARBA00022993"/>
    </source>
</evidence>
<feature type="site" description="Transition state stabilizer" evidence="9">
    <location>
        <position position="22"/>
    </location>
</feature>
<dbReference type="EMBL" id="NRJG01000176">
    <property type="protein sequence ID" value="RIY34743.1"/>
    <property type="molecule type" value="Genomic_DNA"/>
</dbReference>
<keyword evidence="4 9" id="KW-0547">Nucleotide-binding</keyword>
<keyword evidence="3 9" id="KW-0548">Nucleotidyltransferase</keyword>
<feature type="binding site" evidence="9">
    <location>
        <position position="22"/>
    </location>
    <ligand>
        <name>ATP</name>
        <dbReference type="ChEBI" id="CHEBI:30616"/>
    </ligand>
</feature>
<feature type="binding site" evidence="9">
    <location>
        <position position="46"/>
    </location>
    <ligand>
        <name>substrate</name>
    </ligand>
</feature>
<dbReference type="GO" id="GO:0015937">
    <property type="term" value="P:coenzyme A biosynthetic process"/>
    <property type="evidence" value="ECO:0007669"/>
    <property type="project" value="UniProtKB-UniRule"/>
</dbReference>
<evidence type="ECO:0000256" key="2">
    <source>
        <dbReference type="ARBA" id="ARBA00022679"/>
    </source>
</evidence>
<evidence type="ECO:0000313" key="12">
    <source>
        <dbReference type="Proteomes" id="UP000265916"/>
    </source>
</evidence>
<dbReference type="InterPro" id="IPR014729">
    <property type="entry name" value="Rossmann-like_a/b/a_fold"/>
</dbReference>
<feature type="binding site" evidence="9">
    <location>
        <begin position="97"/>
        <end position="99"/>
    </location>
    <ligand>
        <name>ATP</name>
        <dbReference type="ChEBI" id="CHEBI:30616"/>
    </ligand>
</feature>
<dbReference type="InterPro" id="IPR001980">
    <property type="entry name" value="PPAT"/>
</dbReference>
<dbReference type="Proteomes" id="UP000265916">
    <property type="component" value="Unassembled WGS sequence"/>
</dbReference>
<keyword evidence="1 9" id="KW-0963">Cytoplasm</keyword>
<feature type="binding site" evidence="9">
    <location>
        <position position="14"/>
    </location>
    <ligand>
        <name>substrate</name>
    </ligand>
</feature>
<dbReference type="PANTHER" id="PTHR21342:SF1">
    <property type="entry name" value="PHOSPHOPANTETHEINE ADENYLYLTRANSFERASE"/>
    <property type="match status" value="1"/>
</dbReference>
<comment type="function">
    <text evidence="9">Reversibly transfers an adenylyl group from ATP to 4'-phosphopantetheine, yielding dephospho-CoA (dPCoA) and pyrophosphate.</text>
</comment>
<protein>
    <recommendedName>
        <fullName evidence="9">Phosphopantetheine adenylyltransferase</fullName>
        <ecNumber evidence="9">2.7.7.3</ecNumber>
    </recommendedName>
    <alternativeName>
        <fullName evidence="9">Dephospho-CoA pyrophosphorylase</fullName>
    </alternativeName>
    <alternativeName>
        <fullName evidence="9">Pantetheine-phosphate adenylyltransferase</fullName>
        <shortName evidence="9">PPAT</shortName>
    </alternativeName>
</protein>
<organism evidence="11 12">
    <name type="scientific">Psittacicella hinzii</name>
    <dbReference type="NCBI Taxonomy" id="2028575"/>
    <lineage>
        <taxon>Bacteria</taxon>
        <taxon>Pseudomonadati</taxon>
        <taxon>Pseudomonadota</taxon>
        <taxon>Gammaproteobacteria</taxon>
        <taxon>Pasteurellales</taxon>
        <taxon>Psittacicellaceae</taxon>
        <taxon>Psittacicella</taxon>
    </lineage>
</organism>
<feature type="binding site" evidence="9">
    <location>
        <position position="96"/>
    </location>
    <ligand>
        <name>substrate</name>
    </ligand>
</feature>
<comment type="subcellular location">
    <subcellularLocation>
        <location evidence="9">Cytoplasm</location>
    </subcellularLocation>
</comment>
<dbReference type="GO" id="GO:0004595">
    <property type="term" value="F:pantetheine-phosphate adenylyltransferase activity"/>
    <property type="evidence" value="ECO:0007669"/>
    <property type="project" value="UniProtKB-UniRule"/>
</dbReference>
<comment type="catalytic activity">
    <reaction evidence="8 9">
        <text>(R)-4'-phosphopantetheine + ATP + H(+) = 3'-dephospho-CoA + diphosphate</text>
        <dbReference type="Rhea" id="RHEA:19801"/>
        <dbReference type="ChEBI" id="CHEBI:15378"/>
        <dbReference type="ChEBI" id="CHEBI:30616"/>
        <dbReference type="ChEBI" id="CHEBI:33019"/>
        <dbReference type="ChEBI" id="CHEBI:57328"/>
        <dbReference type="ChEBI" id="CHEBI:61723"/>
        <dbReference type="EC" id="2.7.7.3"/>
    </reaction>
</comment>
<keyword evidence="6 9" id="KW-0460">Magnesium</keyword>
<reference evidence="11 12" key="1">
    <citation type="submission" date="2017-08" db="EMBL/GenBank/DDBJ databases">
        <title>Reclassification of Bisgaard taxon 37 and 44.</title>
        <authorList>
            <person name="Christensen H."/>
        </authorList>
    </citation>
    <scope>NUCLEOTIDE SEQUENCE [LARGE SCALE GENOMIC DNA]</scope>
    <source>
        <strain evidence="11 12">111</strain>
    </source>
</reference>
<keyword evidence="2 9" id="KW-0808">Transferase</keyword>
<accession>A0A3A1Y8V2</accession>
<dbReference type="AlphaFoldDB" id="A0A3A1Y8V2"/>
<dbReference type="NCBIfam" id="TIGR01510">
    <property type="entry name" value="coaD_prev_kdtB"/>
    <property type="match status" value="1"/>
</dbReference>
<dbReference type="UniPathway" id="UPA00241">
    <property type="reaction ID" value="UER00355"/>
</dbReference>
<dbReference type="EC" id="2.7.7.3" evidence="9"/>
<sequence length="188" mass="21658">MTNNKLIRALFPASFDPITLGHMDLIKRASKMCQELIILITNNLGKKYLLDIEQRKELVSLALKQLDITDCKIIVHTSHDLLVHDYLKYQADFIVRGIRNSADLEYEQNYEQINRQLFTTYVESNQQAAQSCKLEFETVYLNADPDLKYISSTGVRQLLTMPESFATYADKWLSSEVKTALSTMLNLK</sequence>
<dbReference type="SUPFAM" id="SSF52374">
    <property type="entry name" value="Nucleotidylyl transferase"/>
    <property type="match status" value="1"/>
</dbReference>
<dbReference type="NCBIfam" id="TIGR00125">
    <property type="entry name" value="cyt_tran_rel"/>
    <property type="match status" value="1"/>
</dbReference>
<dbReference type="GO" id="GO:0005737">
    <property type="term" value="C:cytoplasm"/>
    <property type="evidence" value="ECO:0007669"/>
    <property type="project" value="UniProtKB-SubCell"/>
</dbReference>
<evidence type="ECO:0000256" key="9">
    <source>
        <dbReference type="HAMAP-Rule" id="MF_00151"/>
    </source>
</evidence>
<proteinExistence type="inferred from homology"/>
<keyword evidence="7 9" id="KW-0173">Coenzyme A biosynthesis</keyword>
<evidence type="ECO:0000256" key="8">
    <source>
        <dbReference type="ARBA" id="ARBA00029346"/>
    </source>
</evidence>
<feature type="domain" description="Cytidyltransferase-like" evidence="10">
    <location>
        <begin position="10"/>
        <end position="157"/>
    </location>
</feature>
<dbReference type="GO" id="GO:0005524">
    <property type="term" value="F:ATP binding"/>
    <property type="evidence" value="ECO:0007669"/>
    <property type="project" value="UniProtKB-KW"/>
</dbReference>
<gene>
    <name evidence="9 11" type="primary">coaD</name>
    <name evidence="11" type="ORF">CKF58_07745</name>
</gene>
<evidence type="ECO:0000256" key="6">
    <source>
        <dbReference type="ARBA" id="ARBA00022842"/>
    </source>
</evidence>
<comment type="pathway">
    <text evidence="9">Cofactor biosynthesis; coenzyme A biosynthesis; CoA from (R)-pantothenate: step 4/5.</text>
</comment>
<feature type="binding site" evidence="9">
    <location>
        <position position="107"/>
    </location>
    <ligand>
        <name>ATP</name>
        <dbReference type="ChEBI" id="CHEBI:30616"/>
    </ligand>
</feature>
<evidence type="ECO:0000256" key="3">
    <source>
        <dbReference type="ARBA" id="ARBA00022695"/>
    </source>
</evidence>
<dbReference type="Gene3D" id="3.40.50.620">
    <property type="entry name" value="HUPs"/>
    <property type="match status" value="1"/>
</dbReference>
<evidence type="ECO:0000313" key="11">
    <source>
        <dbReference type="EMBL" id="RIY34743.1"/>
    </source>
</evidence>
<keyword evidence="12" id="KW-1185">Reference proteome</keyword>
<dbReference type="InterPro" id="IPR004821">
    <property type="entry name" value="Cyt_trans-like"/>
</dbReference>
<dbReference type="HAMAP" id="MF_00151">
    <property type="entry name" value="PPAT_bact"/>
    <property type="match status" value="1"/>
</dbReference>
<dbReference type="PRINTS" id="PR01020">
    <property type="entry name" value="LPSBIOSNTHSS"/>
</dbReference>
<comment type="caution">
    <text evidence="11">The sequence shown here is derived from an EMBL/GenBank/DDBJ whole genome shotgun (WGS) entry which is preliminary data.</text>
</comment>
<dbReference type="OrthoDB" id="9806661at2"/>
<comment type="cofactor">
    <cofactor evidence="9">
        <name>Mg(2+)</name>
        <dbReference type="ChEBI" id="CHEBI:18420"/>
    </cofactor>
</comment>
<feature type="binding site" evidence="9">
    <location>
        <position position="82"/>
    </location>
    <ligand>
        <name>substrate</name>
    </ligand>
</feature>
<comment type="similarity">
    <text evidence="9">Belongs to the bacterial CoaD family.</text>
</comment>
<feature type="binding site" evidence="9">
    <location>
        <begin position="14"/>
        <end position="15"/>
    </location>
    <ligand>
        <name>ATP</name>
        <dbReference type="ChEBI" id="CHEBI:30616"/>
    </ligand>
</feature>
<dbReference type="Pfam" id="PF01467">
    <property type="entry name" value="CTP_transf_like"/>
    <property type="match status" value="1"/>
</dbReference>
<evidence type="ECO:0000256" key="1">
    <source>
        <dbReference type="ARBA" id="ARBA00022490"/>
    </source>
</evidence>
<feature type="binding site" evidence="9">
    <location>
        <begin position="147"/>
        <end position="153"/>
    </location>
    <ligand>
        <name>ATP</name>
        <dbReference type="ChEBI" id="CHEBI:30616"/>
    </ligand>
</feature>
<comment type="subunit">
    <text evidence="9">Homohexamer.</text>
</comment>
<keyword evidence="5 9" id="KW-0067">ATP-binding</keyword>
<evidence type="ECO:0000259" key="10">
    <source>
        <dbReference type="Pfam" id="PF01467"/>
    </source>
</evidence>
<name>A0A3A1Y8V2_9GAMM</name>
<evidence type="ECO:0000256" key="5">
    <source>
        <dbReference type="ARBA" id="ARBA00022840"/>
    </source>
</evidence>
<dbReference type="PANTHER" id="PTHR21342">
    <property type="entry name" value="PHOSPHOPANTETHEINE ADENYLYLTRANSFERASE"/>
    <property type="match status" value="1"/>
</dbReference>
<evidence type="ECO:0000256" key="4">
    <source>
        <dbReference type="ARBA" id="ARBA00022741"/>
    </source>
</evidence>